<keyword evidence="6 7" id="KW-0407">Ion channel</keyword>
<evidence type="ECO:0000313" key="11">
    <source>
        <dbReference type="Proteomes" id="UP001530377"/>
    </source>
</evidence>
<dbReference type="Proteomes" id="UP001530377">
    <property type="component" value="Unassembled WGS sequence"/>
</dbReference>
<gene>
    <name evidence="10" type="ORF">ACHAXA_002802</name>
</gene>
<dbReference type="PANTHER" id="PTHR11767:SF102">
    <property type="entry name" value="INWARDLY RECTIFYING POTASSIUM CHANNEL 1, ISOFORM F"/>
    <property type="match status" value="1"/>
</dbReference>
<evidence type="ECO:0008006" key="12">
    <source>
        <dbReference type="Google" id="ProtNLM"/>
    </source>
</evidence>
<evidence type="ECO:0000256" key="7">
    <source>
        <dbReference type="RuleBase" id="RU003822"/>
    </source>
</evidence>
<accession>A0ABD3R2S9</accession>
<dbReference type="Gene3D" id="1.10.287.70">
    <property type="match status" value="1"/>
</dbReference>
<comment type="subcellular location">
    <subcellularLocation>
        <location evidence="7">Membrane</location>
        <topology evidence="7">Multi-pass membrane protein</topology>
    </subcellularLocation>
</comment>
<keyword evidence="3 7" id="KW-0851">Voltage-gated channel</keyword>
<feature type="compositionally biased region" description="Basic and acidic residues" evidence="8">
    <location>
        <begin position="15"/>
        <end position="28"/>
    </location>
</feature>
<evidence type="ECO:0000313" key="10">
    <source>
        <dbReference type="EMBL" id="KAL3807295.1"/>
    </source>
</evidence>
<dbReference type="AlphaFoldDB" id="A0ABD3R2S9"/>
<dbReference type="SUPFAM" id="SSF81324">
    <property type="entry name" value="Voltage-gated potassium channels"/>
    <property type="match status" value="1"/>
</dbReference>
<dbReference type="GO" id="GO:0034220">
    <property type="term" value="P:monoatomic ion transmembrane transport"/>
    <property type="evidence" value="ECO:0007669"/>
    <property type="project" value="UniProtKB-KW"/>
</dbReference>
<dbReference type="SUPFAM" id="SSF81296">
    <property type="entry name" value="E set domains"/>
    <property type="match status" value="1"/>
</dbReference>
<evidence type="ECO:0000256" key="4">
    <source>
        <dbReference type="ARBA" id="ARBA00022958"/>
    </source>
</evidence>
<keyword evidence="4 7" id="KW-0630">Potassium</keyword>
<keyword evidence="2 7" id="KW-0633">Potassium transport</keyword>
<comment type="similarity">
    <text evidence="7">Belongs to the inward rectifier-type potassium channel (TC 1.A.2.1) family.</text>
</comment>
<dbReference type="InterPro" id="IPR014756">
    <property type="entry name" value="Ig_E-set"/>
</dbReference>
<keyword evidence="9" id="KW-1133">Transmembrane helix</keyword>
<evidence type="ECO:0000256" key="1">
    <source>
        <dbReference type="ARBA" id="ARBA00022448"/>
    </source>
</evidence>
<dbReference type="EMBL" id="JALLPB020000645">
    <property type="protein sequence ID" value="KAL3807295.1"/>
    <property type="molecule type" value="Genomic_DNA"/>
</dbReference>
<feature type="transmembrane region" description="Helical" evidence="9">
    <location>
        <begin position="199"/>
        <end position="232"/>
    </location>
</feature>
<evidence type="ECO:0000256" key="3">
    <source>
        <dbReference type="ARBA" id="ARBA00022882"/>
    </source>
</evidence>
<evidence type="ECO:0000256" key="8">
    <source>
        <dbReference type="SAM" id="MobiDB-lite"/>
    </source>
</evidence>
<dbReference type="GO" id="GO:0006813">
    <property type="term" value="P:potassium ion transport"/>
    <property type="evidence" value="ECO:0007669"/>
    <property type="project" value="UniProtKB-KW"/>
</dbReference>
<reference evidence="10 11" key="1">
    <citation type="submission" date="2024-10" db="EMBL/GenBank/DDBJ databases">
        <title>Updated reference genomes for cyclostephanoid diatoms.</title>
        <authorList>
            <person name="Roberts W.R."/>
            <person name="Alverson A.J."/>
        </authorList>
    </citation>
    <scope>NUCLEOTIDE SEQUENCE [LARGE SCALE GENOMIC DNA]</scope>
    <source>
        <strain evidence="10 11">AJA228-03</strain>
    </source>
</reference>
<evidence type="ECO:0000256" key="9">
    <source>
        <dbReference type="SAM" id="Phobius"/>
    </source>
</evidence>
<dbReference type="InterPro" id="IPR013518">
    <property type="entry name" value="K_chnl_inward-rec_Kir_cyto"/>
</dbReference>
<keyword evidence="11" id="KW-1185">Reference proteome</keyword>
<keyword evidence="1 7" id="KW-0813">Transport</keyword>
<dbReference type="GO" id="GO:0034702">
    <property type="term" value="C:monoatomic ion channel complex"/>
    <property type="evidence" value="ECO:0007669"/>
    <property type="project" value="UniProtKB-KW"/>
</dbReference>
<dbReference type="InterPro" id="IPR016449">
    <property type="entry name" value="K_chnl_inward-rec_Kir"/>
</dbReference>
<feature type="region of interest" description="Disordered" evidence="8">
    <location>
        <begin position="15"/>
        <end position="53"/>
    </location>
</feature>
<sequence length="578" mass="65146">MSNTTRYRLQLQHMAHERNRHERRRQDTMTDLNVDGGGGERGDDENNNGNGHGLGVKVHQISNHDEGVLYTQMITERSGRRRKSALSSLVQRNPNVKKSNLNASMLTGSRASVSLPLRRQVSRERPRGPRLRTDTLRGVSSFWNTPTQNQYTITPKKKYRNKLLNWIESHHMNFADYFCHTNDVDVNVYRPSQVLFRYIHWTFAASFTSVFLSFLIIFFSFCLLFGGLLMIAGDAEPNCIMMAGEPFGATPHTRFSDAFALSWTTFATVGYGMTYTSVGSNLGDTKPSHCTWTVFLCTSQAFLGLLFAGMCAAILFGKVNRVQSHANIIFANAVLLQQSDPAKNDNKTIPDLAPKSEDEENQLINSAVSLPQEELKFVDQFNGCPILKFQIVNEFSNREGSELVDCIMKVVGIKFKSHSGRMTKSQYVRVNLVDFEHPFLSRVWHGVHILDATSPLLTDKARQRIKKNNGSWPSNWFDPDVIRSKLEFHDLIVTVAGLSNVSAVTVHAYKRYKVGDVLIGFNFAPIVFRNVETGLLEVDLARANDVREQSGLRGENLSLRQINSKEDNESIVDANRGS</sequence>
<evidence type="ECO:0000256" key="5">
    <source>
        <dbReference type="ARBA" id="ARBA00023065"/>
    </source>
</evidence>
<proteinExistence type="inferred from homology"/>
<keyword evidence="5 7" id="KW-0406">Ion transport</keyword>
<feature type="transmembrane region" description="Helical" evidence="9">
    <location>
        <begin position="292"/>
        <end position="316"/>
    </location>
</feature>
<feature type="non-terminal residue" evidence="10">
    <location>
        <position position="578"/>
    </location>
</feature>
<keyword evidence="9" id="KW-0472">Membrane</keyword>
<comment type="caution">
    <text evidence="10">The sequence shown here is derived from an EMBL/GenBank/DDBJ whole genome shotgun (WGS) entry which is preliminary data.</text>
</comment>
<evidence type="ECO:0000256" key="6">
    <source>
        <dbReference type="ARBA" id="ARBA00023303"/>
    </source>
</evidence>
<organism evidence="10 11">
    <name type="scientific">Cyclostephanos tholiformis</name>
    <dbReference type="NCBI Taxonomy" id="382380"/>
    <lineage>
        <taxon>Eukaryota</taxon>
        <taxon>Sar</taxon>
        <taxon>Stramenopiles</taxon>
        <taxon>Ochrophyta</taxon>
        <taxon>Bacillariophyta</taxon>
        <taxon>Coscinodiscophyceae</taxon>
        <taxon>Thalassiosirophycidae</taxon>
        <taxon>Stephanodiscales</taxon>
        <taxon>Stephanodiscaceae</taxon>
        <taxon>Cyclostephanos</taxon>
    </lineage>
</organism>
<protein>
    <recommendedName>
        <fullName evidence="12">Inward rectifier potassium channel C-terminal domain-containing protein</fullName>
    </recommendedName>
</protein>
<name>A0ABD3R2S9_9STRA</name>
<evidence type="ECO:0000256" key="2">
    <source>
        <dbReference type="ARBA" id="ARBA00022538"/>
    </source>
</evidence>
<dbReference type="Gene3D" id="2.60.40.1400">
    <property type="entry name" value="G protein-activated inward rectifier potassium channel 1"/>
    <property type="match status" value="1"/>
</dbReference>
<keyword evidence="7 9" id="KW-0812">Transmembrane</keyword>
<dbReference type="PANTHER" id="PTHR11767">
    <property type="entry name" value="INWARD RECTIFIER POTASSIUM CHANNEL"/>
    <property type="match status" value="1"/>
</dbReference>